<dbReference type="GO" id="GO:0016779">
    <property type="term" value="F:nucleotidyltransferase activity"/>
    <property type="evidence" value="ECO:0007669"/>
    <property type="project" value="UniProtKB-KW"/>
</dbReference>
<dbReference type="EMBL" id="CP118166">
    <property type="protein sequence ID" value="WDI30447.1"/>
    <property type="molecule type" value="Genomic_DNA"/>
</dbReference>
<reference evidence="11" key="1">
    <citation type="submission" date="2023-02" db="EMBL/GenBank/DDBJ databases">
        <title>Genome sequence of Hyphococcus flavus.</title>
        <authorList>
            <person name="Rong J.-C."/>
            <person name="Zhao Q."/>
            <person name="Yi M."/>
            <person name="Wu J.-Y."/>
        </authorList>
    </citation>
    <scope>NUCLEOTIDE SEQUENCE</scope>
    <source>
        <strain evidence="11">MCCC 1K03223</strain>
    </source>
</reference>
<evidence type="ECO:0000256" key="6">
    <source>
        <dbReference type="ARBA" id="ARBA00022741"/>
    </source>
</evidence>
<evidence type="ECO:0000256" key="5">
    <source>
        <dbReference type="ARBA" id="ARBA00022723"/>
    </source>
</evidence>
<proteinExistence type="inferred from homology"/>
<dbReference type="PANTHER" id="PTHR46173:SF1">
    <property type="entry name" value="CCA TRNA NUCLEOTIDYLTRANSFERASE 1, MITOCHONDRIAL"/>
    <property type="match status" value="1"/>
</dbReference>
<dbReference type="SUPFAM" id="SSF81301">
    <property type="entry name" value="Nucleotidyltransferase"/>
    <property type="match status" value="1"/>
</dbReference>
<keyword evidence="2 8" id="KW-0808">Transferase</keyword>
<dbReference type="InterPro" id="IPR032828">
    <property type="entry name" value="PolyA_RNA-bd"/>
</dbReference>
<dbReference type="Pfam" id="PF01743">
    <property type="entry name" value="PolyA_pol"/>
    <property type="match status" value="1"/>
</dbReference>
<keyword evidence="12" id="KW-1185">Reference proteome</keyword>
<gene>
    <name evidence="11" type="ORF">PUV54_10805</name>
</gene>
<evidence type="ECO:0000313" key="11">
    <source>
        <dbReference type="EMBL" id="WDI30447.1"/>
    </source>
</evidence>
<evidence type="ECO:0000259" key="9">
    <source>
        <dbReference type="Pfam" id="PF01743"/>
    </source>
</evidence>
<dbReference type="Gene3D" id="3.30.460.10">
    <property type="entry name" value="Beta Polymerase, domain 2"/>
    <property type="match status" value="1"/>
</dbReference>
<name>A0AAF0CGA8_9PROT</name>
<dbReference type="InterPro" id="IPR043519">
    <property type="entry name" value="NT_sf"/>
</dbReference>
<evidence type="ECO:0000256" key="4">
    <source>
        <dbReference type="ARBA" id="ARBA00022695"/>
    </source>
</evidence>
<protein>
    <submittedName>
        <fullName evidence="11">CCA tRNA nucleotidyltransferase</fullName>
    </submittedName>
</protein>
<evidence type="ECO:0000256" key="8">
    <source>
        <dbReference type="RuleBase" id="RU003953"/>
    </source>
</evidence>
<dbReference type="Pfam" id="PF12627">
    <property type="entry name" value="PolyA_pol_RNAbd"/>
    <property type="match status" value="1"/>
</dbReference>
<evidence type="ECO:0000256" key="2">
    <source>
        <dbReference type="ARBA" id="ARBA00022679"/>
    </source>
</evidence>
<dbReference type="Proteomes" id="UP001214043">
    <property type="component" value="Chromosome"/>
</dbReference>
<evidence type="ECO:0000259" key="10">
    <source>
        <dbReference type="Pfam" id="PF12627"/>
    </source>
</evidence>
<feature type="domain" description="tRNA nucleotidyltransferase/poly(A) polymerase RNA and SrmB- binding" evidence="10">
    <location>
        <begin position="198"/>
        <end position="246"/>
    </location>
</feature>
<keyword evidence="7" id="KW-0460">Magnesium</keyword>
<keyword evidence="4" id="KW-0548">Nucleotidyltransferase</keyword>
<dbReference type="GO" id="GO:0000049">
    <property type="term" value="F:tRNA binding"/>
    <property type="evidence" value="ECO:0007669"/>
    <property type="project" value="TreeGrafter"/>
</dbReference>
<evidence type="ECO:0000313" key="12">
    <source>
        <dbReference type="Proteomes" id="UP001214043"/>
    </source>
</evidence>
<dbReference type="AlphaFoldDB" id="A0AAF0CGA8"/>
<keyword evidence="5" id="KW-0479">Metal-binding</keyword>
<comment type="similarity">
    <text evidence="8">Belongs to the tRNA nucleotidyltransferase/poly(A) polymerase family.</text>
</comment>
<dbReference type="SUPFAM" id="SSF81891">
    <property type="entry name" value="Poly A polymerase C-terminal region-like"/>
    <property type="match status" value="1"/>
</dbReference>
<keyword evidence="3" id="KW-0819">tRNA processing</keyword>
<dbReference type="PANTHER" id="PTHR46173">
    <property type="entry name" value="CCA TRNA NUCLEOTIDYLTRANSFERASE 1, MITOCHONDRIAL"/>
    <property type="match status" value="1"/>
</dbReference>
<keyword evidence="8" id="KW-0694">RNA-binding</keyword>
<accession>A0AAF0CGA8</accession>
<keyword evidence="6" id="KW-0547">Nucleotide-binding</keyword>
<organism evidence="11 12">
    <name type="scientific">Hyphococcus flavus</name>
    <dbReference type="NCBI Taxonomy" id="1866326"/>
    <lineage>
        <taxon>Bacteria</taxon>
        <taxon>Pseudomonadati</taxon>
        <taxon>Pseudomonadota</taxon>
        <taxon>Alphaproteobacteria</taxon>
        <taxon>Parvularculales</taxon>
        <taxon>Parvularculaceae</taxon>
        <taxon>Hyphococcus</taxon>
    </lineage>
</organism>
<comment type="cofactor">
    <cofactor evidence="1">
        <name>Mg(2+)</name>
        <dbReference type="ChEBI" id="CHEBI:18420"/>
    </cofactor>
</comment>
<dbReference type="RefSeq" id="WP_274492249.1">
    <property type="nucleotide sequence ID" value="NZ_CP118166.1"/>
</dbReference>
<dbReference type="CDD" id="cd05398">
    <property type="entry name" value="NT_ClassII-CCAase"/>
    <property type="match status" value="1"/>
</dbReference>
<dbReference type="InterPro" id="IPR002646">
    <property type="entry name" value="PolA_pol_head_dom"/>
</dbReference>
<evidence type="ECO:0000256" key="1">
    <source>
        <dbReference type="ARBA" id="ARBA00001946"/>
    </source>
</evidence>
<dbReference type="Gene3D" id="1.10.3090.10">
    <property type="entry name" value="cca-adding enzyme, domain 2"/>
    <property type="match status" value="1"/>
</dbReference>
<dbReference type="KEGG" id="hfl:PUV54_10805"/>
<dbReference type="GO" id="GO:0000166">
    <property type="term" value="F:nucleotide binding"/>
    <property type="evidence" value="ECO:0007669"/>
    <property type="project" value="UniProtKB-KW"/>
</dbReference>
<evidence type="ECO:0000256" key="3">
    <source>
        <dbReference type="ARBA" id="ARBA00022694"/>
    </source>
</evidence>
<dbReference type="GO" id="GO:0008033">
    <property type="term" value="P:tRNA processing"/>
    <property type="evidence" value="ECO:0007669"/>
    <property type="project" value="UniProtKB-KW"/>
</dbReference>
<feature type="domain" description="Poly A polymerase head" evidence="9">
    <location>
        <begin position="41"/>
        <end position="163"/>
    </location>
</feature>
<dbReference type="GO" id="GO:0046872">
    <property type="term" value="F:metal ion binding"/>
    <property type="evidence" value="ECO:0007669"/>
    <property type="project" value="UniProtKB-KW"/>
</dbReference>
<evidence type="ECO:0000256" key="7">
    <source>
        <dbReference type="ARBA" id="ARBA00022842"/>
    </source>
</evidence>
<sequence>MTAQTDFFSIPIEARERFNWISAPHLKTVVSALEAAAPDGARFVGGCVRDSLLGETPKDFDIATILEPEEATRALKKAGLRVAPTGIDHGTVTAIVEHQGVEVTSLRADVSTDGRRATVAFTNDWSVDAHRRDFTVNAIYLTSDGRLYDPTGGIDDARRRRIRFIGSPEARIKEDYLRILRFFRFSARFCDHYDEAGLEACARLRAGIQQLSAERVGLEFTSILSLPRAVFALEAMYSSGVLKEIWQEEPDLEAATRMKLLSPTAHSALMLAALYGDEGAGIGSRLRLSNAEKSGRTTAIKTAEHFAPNIEQKDLKTILYTFGRDNAFDGALLATARGVLSPDKYRRIRLDIESMVEPVFFISGRHVVDAGVQPGPPVAKILAAVEAQWILEGFPDESRQQAILRDKITQALV</sequence>
<dbReference type="InterPro" id="IPR050264">
    <property type="entry name" value="Bact_CCA-adding_enz_type3_sf"/>
</dbReference>